<dbReference type="SUPFAM" id="SSF141523">
    <property type="entry name" value="L,D-transpeptidase catalytic domain-like"/>
    <property type="match status" value="1"/>
</dbReference>
<sequence>MLPLTATAGLLLTTACGGSGGGGRADGASGGAEGVEVGMTPAGRTTGAAPGFPITLKVTGGDGVLADVTVTDQRGQRLDGALAADGRSWTSRTGTRPSSTYKVGYKARARNGGERSGSATITTAAPEKPNKLELQPGNRSTVGVAQPVSLLFDHPVTDAQKADIERNLRVETSPRTEGSWGWVKDLDGNDRIDWRPKEFWKPGTKVSLKGALAGLPSGQGRYFARDYDLAFTVGENRVVTVDVAAHRMTVTEGGKEVAAYPISAGSDTYPTRGGTHVVLAKNAHETMKSASVGLGDAYPSLPTTSVVHLTSSGTFIHAADWNADKMGSLNDSHGCVGMHSSDAKKLFDRIRLGDPVVVKNTRNTEATDPGNGFGAWQLDWPAWKSRSALKG</sequence>
<proteinExistence type="predicted"/>
<dbReference type="Gene3D" id="2.60.40.3710">
    <property type="match status" value="1"/>
</dbReference>
<organism evidence="10 11">
    <name type="scientific">Streptomyces caatingaensis</name>
    <dbReference type="NCBI Taxonomy" id="1678637"/>
    <lineage>
        <taxon>Bacteria</taxon>
        <taxon>Bacillati</taxon>
        <taxon>Actinomycetota</taxon>
        <taxon>Actinomycetes</taxon>
        <taxon>Kitasatosporales</taxon>
        <taxon>Streptomycetaceae</taxon>
        <taxon>Streptomyces</taxon>
    </lineage>
</organism>
<name>A0A0K9XB86_9ACTN</name>
<gene>
    <name evidence="10" type="ORF">AC230_21325</name>
</gene>
<dbReference type="PANTHER" id="PTHR30582">
    <property type="entry name" value="L,D-TRANSPEPTIDASE"/>
    <property type="match status" value="1"/>
</dbReference>
<dbReference type="GO" id="GO:0071972">
    <property type="term" value="F:peptidoglycan L,D-transpeptidase activity"/>
    <property type="evidence" value="ECO:0007669"/>
    <property type="project" value="TreeGrafter"/>
</dbReference>
<dbReference type="GO" id="GO:0018104">
    <property type="term" value="P:peptidoglycan-protein cross-linking"/>
    <property type="evidence" value="ECO:0007669"/>
    <property type="project" value="TreeGrafter"/>
</dbReference>
<keyword evidence="5" id="KW-0012">Acyltransferase</keyword>
<evidence type="ECO:0000256" key="7">
    <source>
        <dbReference type="PROSITE-ProRule" id="PRU01373"/>
    </source>
</evidence>
<evidence type="ECO:0000256" key="3">
    <source>
        <dbReference type="ARBA" id="ARBA00022960"/>
    </source>
</evidence>
<dbReference type="PATRIC" id="fig|1678637.3.peg.4574"/>
<feature type="compositionally biased region" description="Gly residues" evidence="8">
    <location>
        <begin position="19"/>
        <end position="33"/>
    </location>
</feature>
<keyword evidence="4 7" id="KW-0573">Peptidoglycan synthesis</keyword>
<dbReference type="Proteomes" id="UP000037288">
    <property type="component" value="Unassembled WGS sequence"/>
</dbReference>
<dbReference type="GO" id="GO:0016746">
    <property type="term" value="F:acyltransferase activity"/>
    <property type="evidence" value="ECO:0007669"/>
    <property type="project" value="UniProtKB-KW"/>
</dbReference>
<feature type="active site" description="Proton donor/acceptor" evidence="7">
    <location>
        <position position="317"/>
    </location>
</feature>
<dbReference type="AlphaFoldDB" id="A0A0K9XB86"/>
<dbReference type="GO" id="GO:0071555">
    <property type="term" value="P:cell wall organization"/>
    <property type="evidence" value="ECO:0007669"/>
    <property type="project" value="UniProtKB-UniRule"/>
</dbReference>
<dbReference type="Gene3D" id="2.60.40.3780">
    <property type="match status" value="1"/>
</dbReference>
<dbReference type="STRING" id="1678637.AC230_21325"/>
<protein>
    <recommendedName>
        <fullName evidence="9">L,D-TPase catalytic domain-containing protein</fullName>
    </recommendedName>
</protein>
<keyword evidence="3 7" id="KW-0133">Cell shape</keyword>
<keyword evidence="6 7" id="KW-0961">Cell wall biogenesis/degradation</keyword>
<dbReference type="CDD" id="cd16913">
    <property type="entry name" value="YkuD_like"/>
    <property type="match status" value="1"/>
</dbReference>
<keyword evidence="2" id="KW-0808">Transferase</keyword>
<dbReference type="OrthoDB" id="5242354at2"/>
<evidence type="ECO:0000313" key="11">
    <source>
        <dbReference type="Proteomes" id="UP000037288"/>
    </source>
</evidence>
<feature type="active site" description="Nucleophile" evidence="7">
    <location>
        <position position="335"/>
    </location>
</feature>
<dbReference type="InterPro" id="IPR038063">
    <property type="entry name" value="Transpep_catalytic_dom"/>
</dbReference>
<evidence type="ECO:0000256" key="2">
    <source>
        <dbReference type="ARBA" id="ARBA00022679"/>
    </source>
</evidence>
<dbReference type="GO" id="GO:0005576">
    <property type="term" value="C:extracellular region"/>
    <property type="evidence" value="ECO:0007669"/>
    <property type="project" value="TreeGrafter"/>
</dbReference>
<dbReference type="UniPathway" id="UPA00219"/>
<evidence type="ECO:0000313" key="10">
    <source>
        <dbReference type="EMBL" id="KNB50654.1"/>
    </source>
</evidence>
<dbReference type="InterPro" id="IPR005490">
    <property type="entry name" value="LD_TPept_cat_dom"/>
</dbReference>
<accession>A0A0K9XB86</accession>
<reference evidence="11" key="1">
    <citation type="submission" date="2015-07" db="EMBL/GenBank/DDBJ databases">
        <title>Draft genome sequence of Streptomyces sp. CMAA 1322, a bacterium isolated from Caatinga biome, from dry forest semiarid of Brazil.</title>
        <authorList>
            <person name="Santos S.N."/>
            <person name="Gacesa R."/>
            <person name="Taketani R.G."/>
            <person name="Long P.F."/>
            <person name="Melo I.S."/>
        </authorList>
    </citation>
    <scope>NUCLEOTIDE SEQUENCE [LARGE SCALE GENOMIC DNA]</scope>
    <source>
        <strain evidence="11">CMAA 1322</strain>
    </source>
</reference>
<dbReference type="PANTHER" id="PTHR30582:SF2">
    <property type="entry name" value="L,D-TRANSPEPTIDASE YCIB-RELATED"/>
    <property type="match status" value="1"/>
</dbReference>
<dbReference type="InterPro" id="IPR050979">
    <property type="entry name" value="LD-transpeptidase"/>
</dbReference>
<dbReference type="Pfam" id="PF17964">
    <property type="entry name" value="Big_10"/>
    <property type="match status" value="1"/>
</dbReference>
<dbReference type="InterPro" id="IPR041280">
    <property type="entry name" value="Big_10"/>
</dbReference>
<evidence type="ECO:0000256" key="5">
    <source>
        <dbReference type="ARBA" id="ARBA00023315"/>
    </source>
</evidence>
<keyword evidence="11" id="KW-1185">Reference proteome</keyword>
<feature type="domain" description="L,D-TPase catalytic" evidence="9">
    <location>
        <begin position="237"/>
        <end position="359"/>
    </location>
</feature>
<dbReference type="EMBL" id="LFXA01000014">
    <property type="protein sequence ID" value="KNB50654.1"/>
    <property type="molecule type" value="Genomic_DNA"/>
</dbReference>
<evidence type="ECO:0000256" key="8">
    <source>
        <dbReference type="SAM" id="MobiDB-lite"/>
    </source>
</evidence>
<evidence type="ECO:0000256" key="1">
    <source>
        <dbReference type="ARBA" id="ARBA00004752"/>
    </source>
</evidence>
<dbReference type="Pfam" id="PF03734">
    <property type="entry name" value="YkuD"/>
    <property type="match status" value="1"/>
</dbReference>
<evidence type="ECO:0000256" key="4">
    <source>
        <dbReference type="ARBA" id="ARBA00022984"/>
    </source>
</evidence>
<dbReference type="CDD" id="cd13432">
    <property type="entry name" value="LDT_IgD_like_2"/>
    <property type="match status" value="1"/>
</dbReference>
<dbReference type="GO" id="GO:0008360">
    <property type="term" value="P:regulation of cell shape"/>
    <property type="evidence" value="ECO:0007669"/>
    <property type="project" value="UniProtKB-UniRule"/>
</dbReference>
<dbReference type="PROSITE" id="PS52029">
    <property type="entry name" value="LD_TPASE"/>
    <property type="match status" value="1"/>
</dbReference>
<dbReference type="Gene3D" id="2.40.440.10">
    <property type="entry name" value="L,D-transpeptidase catalytic domain-like"/>
    <property type="match status" value="1"/>
</dbReference>
<evidence type="ECO:0000256" key="6">
    <source>
        <dbReference type="ARBA" id="ARBA00023316"/>
    </source>
</evidence>
<comment type="pathway">
    <text evidence="1 7">Cell wall biogenesis; peptidoglycan biosynthesis.</text>
</comment>
<comment type="caution">
    <text evidence="10">The sequence shown here is derived from an EMBL/GenBank/DDBJ whole genome shotgun (WGS) entry which is preliminary data.</text>
</comment>
<evidence type="ECO:0000259" key="9">
    <source>
        <dbReference type="PROSITE" id="PS52029"/>
    </source>
</evidence>
<feature type="region of interest" description="Disordered" evidence="8">
    <location>
        <begin position="19"/>
        <end position="49"/>
    </location>
</feature>